<dbReference type="PATRIC" id="fig|36809.44.peg.1111"/>
<protein>
    <recommendedName>
        <fullName evidence="11">8-oxo-dGTP diphosphatase</fullName>
        <ecNumber evidence="11">3.6.1.55</ecNumber>
    </recommendedName>
</protein>
<keyword evidence="7 12" id="KW-0378">Hydrolase</keyword>
<gene>
    <name evidence="14" type="primary">mutT2</name>
    <name evidence="14" type="ORF">ERS075579_02578</name>
</gene>
<dbReference type="GO" id="GO:0044716">
    <property type="term" value="F:8-oxo-GDP phosphatase activity"/>
    <property type="evidence" value="ECO:0007669"/>
    <property type="project" value="TreeGrafter"/>
</dbReference>
<dbReference type="RefSeq" id="WP_005092968.1">
    <property type="nucleotide sequence ID" value="NZ_CM125927.1"/>
</dbReference>
<keyword evidence="4" id="KW-0235">DNA replication</keyword>
<dbReference type="CDD" id="cd03425">
    <property type="entry name" value="NUDIX_MutT_NudA_like"/>
    <property type="match status" value="1"/>
</dbReference>
<dbReference type="GO" id="GO:0035539">
    <property type="term" value="F:8-oxo-7,8-dihydrodeoxyguanosine triphosphate pyrophosphatase activity"/>
    <property type="evidence" value="ECO:0007669"/>
    <property type="project" value="UniProtKB-EC"/>
</dbReference>
<sequence length="133" mass="14135">MAIVVAGAVIDGDKLLIAQRAKPAELAGQWELPGGKVADGESEPQALVRELREELGIEVEVGARLGEDVVVGNLVLRAYSARLHPQHPGSPHPHEHLALRWVTAGELDAVEWVAADGGWIPALKQALVGTRPV</sequence>
<dbReference type="InterPro" id="IPR020476">
    <property type="entry name" value="Nudix_hydrolase"/>
</dbReference>
<reference evidence="14 15" key="1">
    <citation type="submission" date="2015-03" db="EMBL/GenBank/DDBJ databases">
        <authorList>
            <person name="Murphy D."/>
        </authorList>
    </citation>
    <scope>NUCLEOTIDE SEQUENCE [LARGE SCALE GENOMIC DNA]</scope>
    <source>
        <strain evidence="14 15">PAP088</strain>
    </source>
</reference>
<keyword evidence="8" id="KW-0460">Magnesium</keyword>
<dbReference type="InterPro" id="IPR047127">
    <property type="entry name" value="MutT-like"/>
</dbReference>
<dbReference type="SUPFAM" id="SSF55811">
    <property type="entry name" value="Nudix"/>
    <property type="match status" value="1"/>
</dbReference>
<evidence type="ECO:0000256" key="12">
    <source>
        <dbReference type="RuleBase" id="RU003476"/>
    </source>
</evidence>
<keyword evidence="9" id="KW-0234">DNA repair</keyword>
<keyword evidence="3" id="KW-0515">Mutator protein</keyword>
<dbReference type="PANTHER" id="PTHR47707:SF1">
    <property type="entry name" value="NUDIX HYDROLASE FAMILY PROTEIN"/>
    <property type="match status" value="1"/>
</dbReference>
<evidence type="ECO:0000256" key="11">
    <source>
        <dbReference type="ARBA" id="ARBA00038905"/>
    </source>
</evidence>
<dbReference type="GeneID" id="93378255"/>
<dbReference type="PANTHER" id="PTHR47707">
    <property type="entry name" value="8-OXO-DGTP DIPHOSPHATASE"/>
    <property type="match status" value="1"/>
</dbReference>
<comment type="catalytic activity">
    <reaction evidence="10">
        <text>8-oxo-dGTP + H2O = 8-oxo-dGMP + diphosphate + H(+)</text>
        <dbReference type="Rhea" id="RHEA:31575"/>
        <dbReference type="ChEBI" id="CHEBI:15377"/>
        <dbReference type="ChEBI" id="CHEBI:15378"/>
        <dbReference type="ChEBI" id="CHEBI:33019"/>
        <dbReference type="ChEBI" id="CHEBI:63224"/>
        <dbReference type="ChEBI" id="CHEBI:77896"/>
        <dbReference type="EC" id="3.6.1.55"/>
    </reaction>
</comment>
<organism evidence="14 15">
    <name type="scientific">Mycobacteroides abscessus</name>
    <dbReference type="NCBI Taxonomy" id="36809"/>
    <lineage>
        <taxon>Bacteria</taxon>
        <taxon>Bacillati</taxon>
        <taxon>Actinomycetota</taxon>
        <taxon>Actinomycetes</taxon>
        <taxon>Mycobacteriales</taxon>
        <taxon>Mycobacteriaceae</taxon>
        <taxon>Mycobacteroides</taxon>
    </lineage>
</organism>
<evidence type="ECO:0000259" key="13">
    <source>
        <dbReference type="PROSITE" id="PS51462"/>
    </source>
</evidence>
<dbReference type="GO" id="GO:0044715">
    <property type="term" value="F:8-oxo-dGDP phosphatase activity"/>
    <property type="evidence" value="ECO:0007669"/>
    <property type="project" value="TreeGrafter"/>
</dbReference>
<dbReference type="Proteomes" id="UP000045782">
    <property type="component" value="Unassembled WGS sequence"/>
</dbReference>
<evidence type="ECO:0000313" key="15">
    <source>
        <dbReference type="Proteomes" id="UP000045782"/>
    </source>
</evidence>
<dbReference type="InterPro" id="IPR020084">
    <property type="entry name" value="NUDIX_hydrolase_CS"/>
</dbReference>
<evidence type="ECO:0000256" key="4">
    <source>
        <dbReference type="ARBA" id="ARBA00022705"/>
    </source>
</evidence>
<keyword evidence="5" id="KW-0479">Metal-binding</keyword>
<proteinExistence type="inferred from homology"/>
<dbReference type="PROSITE" id="PS00893">
    <property type="entry name" value="NUDIX_BOX"/>
    <property type="match status" value="1"/>
</dbReference>
<evidence type="ECO:0000313" key="14">
    <source>
        <dbReference type="EMBL" id="CPV54072.1"/>
    </source>
</evidence>
<evidence type="ECO:0000256" key="8">
    <source>
        <dbReference type="ARBA" id="ARBA00022842"/>
    </source>
</evidence>
<dbReference type="EMBL" id="CSWP01000004">
    <property type="protein sequence ID" value="CPV54072.1"/>
    <property type="molecule type" value="Genomic_DNA"/>
</dbReference>
<keyword evidence="6" id="KW-0227">DNA damage</keyword>
<accession>A0A0U1BPE0</accession>
<dbReference type="Gene3D" id="3.90.79.10">
    <property type="entry name" value="Nucleoside Triphosphate Pyrophosphohydrolase"/>
    <property type="match status" value="1"/>
</dbReference>
<evidence type="ECO:0000256" key="6">
    <source>
        <dbReference type="ARBA" id="ARBA00022763"/>
    </source>
</evidence>
<dbReference type="GO" id="GO:0006260">
    <property type="term" value="P:DNA replication"/>
    <property type="evidence" value="ECO:0007669"/>
    <property type="project" value="UniProtKB-KW"/>
</dbReference>
<evidence type="ECO:0000256" key="2">
    <source>
        <dbReference type="ARBA" id="ARBA00005582"/>
    </source>
</evidence>
<dbReference type="EC" id="3.6.1.55" evidence="11"/>
<evidence type="ECO:0000256" key="9">
    <source>
        <dbReference type="ARBA" id="ARBA00023204"/>
    </source>
</evidence>
<evidence type="ECO:0000256" key="5">
    <source>
        <dbReference type="ARBA" id="ARBA00022723"/>
    </source>
</evidence>
<evidence type="ECO:0000256" key="1">
    <source>
        <dbReference type="ARBA" id="ARBA00001946"/>
    </source>
</evidence>
<comment type="similarity">
    <text evidence="2 12">Belongs to the Nudix hydrolase family.</text>
</comment>
<dbReference type="Pfam" id="PF00293">
    <property type="entry name" value="NUDIX"/>
    <property type="match status" value="1"/>
</dbReference>
<dbReference type="AlphaFoldDB" id="A0A0U1BPE0"/>
<dbReference type="InterPro" id="IPR000086">
    <property type="entry name" value="NUDIX_hydrolase_dom"/>
</dbReference>
<evidence type="ECO:0000256" key="3">
    <source>
        <dbReference type="ARBA" id="ARBA00022457"/>
    </source>
</evidence>
<evidence type="ECO:0000256" key="7">
    <source>
        <dbReference type="ARBA" id="ARBA00022801"/>
    </source>
</evidence>
<dbReference type="GO" id="GO:0046872">
    <property type="term" value="F:metal ion binding"/>
    <property type="evidence" value="ECO:0007669"/>
    <property type="project" value="UniProtKB-KW"/>
</dbReference>
<dbReference type="GO" id="GO:0008413">
    <property type="term" value="F:8-oxo-7,8-dihydroguanosine triphosphate pyrophosphatase activity"/>
    <property type="evidence" value="ECO:0007669"/>
    <property type="project" value="TreeGrafter"/>
</dbReference>
<evidence type="ECO:0000256" key="10">
    <source>
        <dbReference type="ARBA" id="ARBA00035861"/>
    </source>
</evidence>
<dbReference type="PRINTS" id="PR00502">
    <property type="entry name" value="NUDIXFAMILY"/>
</dbReference>
<feature type="domain" description="Nudix hydrolase" evidence="13">
    <location>
        <begin position="1"/>
        <end position="127"/>
    </location>
</feature>
<comment type="cofactor">
    <cofactor evidence="1">
        <name>Mg(2+)</name>
        <dbReference type="ChEBI" id="CHEBI:18420"/>
    </cofactor>
</comment>
<dbReference type="PROSITE" id="PS51462">
    <property type="entry name" value="NUDIX"/>
    <property type="match status" value="1"/>
</dbReference>
<dbReference type="InterPro" id="IPR015797">
    <property type="entry name" value="NUDIX_hydrolase-like_dom_sf"/>
</dbReference>
<name>A0A0U1BPE0_9MYCO</name>
<dbReference type="GO" id="GO:0006281">
    <property type="term" value="P:DNA repair"/>
    <property type="evidence" value="ECO:0007669"/>
    <property type="project" value="UniProtKB-KW"/>
</dbReference>